<keyword evidence="3" id="KW-0808">Transferase</keyword>
<dbReference type="GO" id="GO:0005886">
    <property type="term" value="C:plasma membrane"/>
    <property type="evidence" value="ECO:0007669"/>
    <property type="project" value="UniProtKB-SubCell"/>
</dbReference>
<accession>A0A6L6XRH4</accession>
<comment type="subcellular location">
    <subcellularLocation>
        <location evidence="1">Cell membrane</location>
        <topology evidence="1">Multi-pass membrane protein</topology>
    </subcellularLocation>
</comment>
<feature type="transmembrane region" description="Helical" evidence="8">
    <location>
        <begin position="360"/>
        <end position="379"/>
    </location>
</feature>
<keyword evidence="4 8" id="KW-0812">Transmembrane</keyword>
<gene>
    <name evidence="9" type="ORF">GON03_11950</name>
</gene>
<evidence type="ECO:0000313" key="10">
    <source>
        <dbReference type="Proteomes" id="UP000473525"/>
    </source>
</evidence>
<evidence type="ECO:0000256" key="4">
    <source>
        <dbReference type="ARBA" id="ARBA00022692"/>
    </source>
</evidence>
<comment type="similarity">
    <text evidence="7">Belongs to the glycosyltransferase 87 family.</text>
</comment>
<feature type="transmembrane region" description="Helical" evidence="8">
    <location>
        <begin position="400"/>
        <end position="418"/>
    </location>
</feature>
<evidence type="ECO:0000256" key="6">
    <source>
        <dbReference type="ARBA" id="ARBA00023136"/>
    </source>
</evidence>
<evidence type="ECO:0000256" key="8">
    <source>
        <dbReference type="SAM" id="Phobius"/>
    </source>
</evidence>
<feature type="transmembrane region" description="Helical" evidence="8">
    <location>
        <begin position="334"/>
        <end position="354"/>
    </location>
</feature>
<evidence type="ECO:0000256" key="5">
    <source>
        <dbReference type="ARBA" id="ARBA00022989"/>
    </source>
</evidence>
<dbReference type="Pfam" id="PF09594">
    <property type="entry name" value="GT87"/>
    <property type="match status" value="1"/>
</dbReference>
<keyword evidence="6 8" id="KW-0472">Membrane</keyword>
<organism evidence="9 10">
    <name type="scientific">Nocardioides agri</name>
    <dbReference type="NCBI Taxonomy" id="2682843"/>
    <lineage>
        <taxon>Bacteria</taxon>
        <taxon>Bacillati</taxon>
        <taxon>Actinomycetota</taxon>
        <taxon>Actinomycetes</taxon>
        <taxon>Propionibacteriales</taxon>
        <taxon>Nocardioidaceae</taxon>
        <taxon>Nocardioides</taxon>
    </lineage>
</organism>
<dbReference type="AlphaFoldDB" id="A0A6L6XRH4"/>
<evidence type="ECO:0000256" key="2">
    <source>
        <dbReference type="ARBA" id="ARBA00022475"/>
    </source>
</evidence>
<dbReference type="Proteomes" id="UP000473525">
    <property type="component" value="Unassembled WGS sequence"/>
</dbReference>
<keyword evidence="2" id="KW-1003">Cell membrane</keyword>
<feature type="transmembrane region" description="Helical" evidence="8">
    <location>
        <begin position="430"/>
        <end position="452"/>
    </location>
</feature>
<feature type="transmembrane region" description="Helical" evidence="8">
    <location>
        <begin position="162"/>
        <end position="183"/>
    </location>
</feature>
<evidence type="ECO:0000313" key="9">
    <source>
        <dbReference type="EMBL" id="MVQ49899.1"/>
    </source>
</evidence>
<dbReference type="InterPro" id="IPR016570">
    <property type="entry name" value="UCP010361"/>
</dbReference>
<keyword evidence="5 8" id="KW-1133">Transmembrane helix</keyword>
<proteinExistence type="inferred from homology"/>
<dbReference type="EMBL" id="WSEK01000004">
    <property type="protein sequence ID" value="MVQ49899.1"/>
    <property type="molecule type" value="Genomic_DNA"/>
</dbReference>
<dbReference type="RefSeq" id="WP_157342739.1">
    <property type="nucleotide sequence ID" value="NZ_WSEK01000004.1"/>
</dbReference>
<evidence type="ECO:0000256" key="3">
    <source>
        <dbReference type="ARBA" id="ARBA00022679"/>
    </source>
</evidence>
<dbReference type="PIRSF" id="PIRSF010361">
    <property type="entry name" value="UCP010361"/>
    <property type="match status" value="1"/>
</dbReference>
<evidence type="ECO:0000256" key="7">
    <source>
        <dbReference type="ARBA" id="ARBA00024033"/>
    </source>
</evidence>
<keyword evidence="10" id="KW-1185">Reference proteome</keyword>
<dbReference type="GO" id="GO:0016758">
    <property type="term" value="F:hexosyltransferase activity"/>
    <property type="evidence" value="ECO:0007669"/>
    <property type="project" value="InterPro"/>
</dbReference>
<protein>
    <submittedName>
        <fullName evidence="9">DUF2029 domain-containing protein</fullName>
    </submittedName>
</protein>
<sequence>MTSVGKRAWVDPTDDDPVVRGLSEGVGGPIGTRAGRHPWWTPVRVVLALTAVCLALGMLQKSTCYDQTWQNGQSRYSQMCYSDLPYLYTGRGFAELAWPYSGDPDVRSRFEVMEYPVGISYWAWGTATVTHWLNGSPDLEERRSQPAEDVAGRPDVHREMRIFVIVNALGFAVLALLTTWLLAGVNPRRPWDAALFALSPALLLTGLVNWDLLAVALVAGVLWAWARDRPVLTGVLIGLGTATKLYPLFLLGGVLVICLRQRRLRELGLVVAGTVGAWVVANLPALATGAEQWKVFWHFNSDRGADLGSIWLVVQQARDTVPSPFAFDPHTINLGSWVFFGAWCLGVAALGLTSPATPRLAQLGFLVVAGFLLINKVYSPQYVLWLLPLAALARPRWRDILLWQAGEVLYFAAVWWYLGGYLAPAAGGDAGFYWAAVLARMAAELYLVGMVVRDLWSPRHDVVRQSELERQLTTTRSNAVAV</sequence>
<comment type="caution">
    <text evidence="9">The sequence shown here is derived from an EMBL/GenBank/DDBJ whole genome shotgun (WGS) entry which is preliminary data.</text>
</comment>
<name>A0A6L6XRH4_9ACTN</name>
<evidence type="ECO:0000256" key="1">
    <source>
        <dbReference type="ARBA" id="ARBA00004651"/>
    </source>
</evidence>
<reference evidence="9 10" key="1">
    <citation type="submission" date="2019-12" db="EMBL/GenBank/DDBJ databases">
        <authorList>
            <person name="Huq M.A."/>
        </authorList>
    </citation>
    <scope>NUCLEOTIDE SEQUENCE [LARGE SCALE GENOMIC DNA]</scope>
    <source>
        <strain evidence="9 10">MAH-18</strain>
    </source>
</reference>
<feature type="transmembrane region" description="Helical" evidence="8">
    <location>
        <begin position="231"/>
        <end position="259"/>
    </location>
</feature>
<dbReference type="InterPro" id="IPR018584">
    <property type="entry name" value="GT87"/>
</dbReference>
<feature type="transmembrane region" description="Helical" evidence="8">
    <location>
        <begin position="195"/>
        <end position="225"/>
    </location>
</feature>